<organism evidence="2 3">
    <name type="scientific">Lacticaseibacillus paracasei subsp. paracasei Lpp49</name>
    <dbReference type="NCBI Taxonomy" id="1256213"/>
    <lineage>
        <taxon>Bacteria</taxon>
        <taxon>Bacillati</taxon>
        <taxon>Bacillota</taxon>
        <taxon>Bacilli</taxon>
        <taxon>Lactobacillales</taxon>
        <taxon>Lactobacillaceae</taxon>
        <taxon>Lacticaseibacillus</taxon>
    </lineage>
</organism>
<protein>
    <recommendedName>
        <fullName evidence="4">EpsG family protein</fullName>
    </recommendedName>
</protein>
<evidence type="ECO:0000313" key="2">
    <source>
        <dbReference type="EMBL" id="EPC89848.1"/>
    </source>
</evidence>
<dbReference type="AlphaFoldDB" id="A0ABC9T9Q5"/>
<keyword evidence="1" id="KW-1133">Transmembrane helix</keyword>
<sequence>MLYITALILGFLISLIQPRGKFIQFVITLILVSIMAMLMGGVSSMHSFDTSAYEWMYSFSPDTHRFEWGYIHLSYWAFTHGIPYMTFRLISYSLFLSFLYIAVRRFTPNTVMFFSLFMVFPFFVEASQVRNFFMFALVMLGSSFLTERKVWPYITGIIIIASGSLFQTSGLIYILIPVLCFFSMSTLLRISLYLLPTFALFALLSHYFLSNTLLASILSLITKVSGRSDSGSIVSLYSQGSSFSRVILYILAFALIYLLVVYGRAKENVTHVNIEKEKVLFSIMMIGIFAIPAMAGSADFERFLRNGICAAIVIFSMRSFEKNGNIFKRLTLIPVTIIVFALTTTAWRYWDTSDTGRYQYLPYISQVKKDQ</sequence>
<reference evidence="2 3" key="1">
    <citation type="journal article" date="2013" name="PLoS ONE">
        <title>Lactobacillus paracasei comparative genomics: towards species pan-genome definition and exploitation of diversity.</title>
        <authorList>
            <person name="Smokvina T."/>
            <person name="Wels M."/>
            <person name="Polka J."/>
            <person name="Chervaux C."/>
            <person name="Brisse S."/>
            <person name="Boekhorst J."/>
            <person name="van Hylckama Vlieg J.E."/>
            <person name="Siezen R.J."/>
        </authorList>
    </citation>
    <scope>NUCLEOTIDE SEQUENCE [LARGE SCALE GENOMIC DNA]</scope>
    <source>
        <strain evidence="2 3">Lpp49</strain>
    </source>
</reference>
<dbReference type="InterPro" id="IPR049458">
    <property type="entry name" value="EpsG-like"/>
</dbReference>
<comment type="caution">
    <text evidence="2">The sequence shown here is derived from an EMBL/GenBank/DDBJ whole genome shotgun (WGS) entry which is preliminary data.</text>
</comment>
<keyword evidence="1" id="KW-0472">Membrane</keyword>
<feature type="transmembrane region" description="Helical" evidence="1">
    <location>
        <begin position="82"/>
        <end position="103"/>
    </location>
</feature>
<feature type="transmembrane region" description="Helical" evidence="1">
    <location>
        <begin position="22"/>
        <end position="42"/>
    </location>
</feature>
<evidence type="ECO:0008006" key="4">
    <source>
        <dbReference type="Google" id="ProtNLM"/>
    </source>
</evidence>
<dbReference type="Proteomes" id="UP000014310">
    <property type="component" value="Unassembled WGS sequence"/>
</dbReference>
<proteinExistence type="predicted"/>
<name>A0ABC9T9Q5_LACPA</name>
<dbReference type="EMBL" id="ANKJ01000038">
    <property type="protein sequence ID" value="EPC89848.1"/>
    <property type="molecule type" value="Genomic_DNA"/>
</dbReference>
<feature type="transmembrane region" description="Helical" evidence="1">
    <location>
        <begin position="110"/>
        <end position="130"/>
    </location>
</feature>
<feature type="transmembrane region" description="Helical" evidence="1">
    <location>
        <begin position="332"/>
        <end position="350"/>
    </location>
</feature>
<dbReference type="RefSeq" id="WP_016382844.1">
    <property type="nucleotide sequence ID" value="NZ_ANKJ01000038.1"/>
</dbReference>
<evidence type="ECO:0000313" key="3">
    <source>
        <dbReference type="Proteomes" id="UP000014310"/>
    </source>
</evidence>
<feature type="transmembrane region" description="Helical" evidence="1">
    <location>
        <begin position="246"/>
        <end position="265"/>
    </location>
</feature>
<keyword evidence="1" id="KW-0812">Transmembrane</keyword>
<feature type="transmembrane region" description="Helical" evidence="1">
    <location>
        <begin position="277"/>
        <end position="297"/>
    </location>
</feature>
<accession>A0ABC9T9Q5</accession>
<evidence type="ECO:0000256" key="1">
    <source>
        <dbReference type="SAM" id="Phobius"/>
    </source>
</evidence>
<dbReference type="Pfam" id="PF14897">
    <property type="entry name" value="EpsG"/>
    <property type="match status" value="1"/>
</dbReference>
<feature type="transmembrane region" description="Helical" evidence="1">
    <location>
        <begin position="187"/>
        <end position="209"/>
    </location>
</feature>
<gene>
    <name evidence="2" type="ORF">Lpp49_12246</name>
</gene>
<feature type="transmembrane region" description="Helical" evidence="1">
    <location>
        <begin position="150"/>
        <end position="175"/>
    </location>
</feature>